<accession>A0A812KSL8</accession>
<evidence type="ECO:0000313" key="2">
    <source>
        <dbReference type="Proteomes" id="UP000649617"/>
    </source>
</evidence>
<organism evidence="1 2">
    <name type="scientific">Symbiodinium pilosum</name>
    <name type="common">Dinoflagellate</name>
    <dbReference type="NCBI Taxonomy" id="2952"/>
    <lineage>
        <taxon>Eukaryota</taxon>
        <taxon>Sar</taxon>
        <taxon>Alveolata</taxon>
        <taxon>Dinophyceae</taxon>
        <taxon>Suessiales</taxon>
        <taxon>Symbiodiniaceae</taxon>
        <taxon>Symbiodinium</taxon>
    </lineage>
</organism>
<name>A0A812KSL8_SYMPI</name>
<dbReference type="Proteomes" id="UP000649617">
    <property type="component" value="Unassembled WGS sequence"/>
</dbReference>
<dbReference type="AlphaFoldDB" id="A0A812KSL8"/>
<protein>
    <submittedName>
        <fullName evidence="1">Uncharacterized protein</fullName>
    </submittedName>
</protein>
<comment type="caution">
    <text evidence="1">The sequence shown here is derived from an EMBL/GenBank/DDBJ whole genome shotgun (WGS) entry which is preliminary data.</text>
</comment>
<dbReference type="EMBL" id="CAJNIZ010004139">
    <property type="protein sequence ID" value="CAE7229375.1"/>
    <property type="molecule type" value="Genomic_DNA"/>
</dbReference>
<proteinExistence type="predicted"/>
<keyword evidence="2" id="KW-1185">Reference proteome</keyword>
<sequence length="84" mass="9065">MCIEVATYELLRSASVGQQASAAKADAAEVRQGVDDDIPSEVADRPPERLCLPVARLSCRPPLRLAETALSEVVLPGAQLDYDW</sequence>
<gene>
    <name evidence="1" type="ORF">SPIL2461_LOCUS3401</name>
</gene>
<evidence type="ECO:0000313" key="1">
    <source>
        <dbReference type="EMBL" id="CAE7229375.1"/>
    </source>
</evidence>
<reference evidence="1" key="1">
    <citation type="submission" date="2021-02" db="EMBL/GenBank/DDBJ databases">
        <authorList>
            <person name="Dougan E. K."/>
            <person name="Rhodes N."/>
            <person name="Thang M."/>
            <person name="Chan C."/>
        </authorList>
    </citation>
    <scope>NUCLEOTIDE SEQUENCE</scope>
</reference>